<keyword evidence="1" id="KW-0175">Coiled coil</keyword>
<feature type="coiled-coil region" evidence="1">
    <location>
        <begin position="147"/>
        <end position="176"/>
    </location>
</feature>
<dbReference type="EMBL" id="JABDTM020022119">
    <property type="protein sequence ID" value="KAH0816079.1"/>
    <property type="molecule type" value="Genomic_DNA"/>
</dbReference>
<evidence type="ECO:0000313" key="3">
    <source>
        <dbReference type="Proteomes" id="UP000719412"/>
    </source>
</evidence>
<name>A0A8J6HK27_TENMO</name>
<gene>
    <name evidence="2" type="ORF">GEV33_006715</name>
</gene>
<reference evidence="2" key="2">
    <citation type="submission" date="2021-08" db="EMBL/GenBank/DDBJ databases">
        <authorList>
            <person name="Eriksson T."/>
        </authorList>
    </citation>
    <scope>NUCLEOTIDE SEQUENCE</scope>
    <source>
        <strain evidence="2">Stoneville</strain>
        <tissue evidence="2">Whole head</tissue>
    </source>
</reference>
<protein>
    <submittedName>
        <fullName evidence="2">Uncharacterized protein</fullName>
    </submittedName>
</protein>
<reference evidence="2" key="1">
    <citation type="journal article" date="2020" name="J Insects Food Feed">
        <title>The yellow mealworm (Tenebrio molitor) genome: a resource for the emerging insects as food and feed industry.</title>
        <authorList>
            <person name="Eriksson T."/>
            <person name="Andere A."/>
            <person name="Kelstrup H."/>
            <person name="Emery V."/>
            <person name="Picard C."/>
        </authorList>
    </citation>
    <scope>NUCLEOTIDE SEQUENCE</scope>
    <source>
        <strain evidence="2">Stoneville</strain>
        <tissue evidence="2">Whole head</tissue>
    </source>
</reference>
<sequence>MYRTLVRTGRCPKGPPNATLTVLEDLLMSRRRLSTIIAGDAKTLALGGTNLMIKNDLEATSTSDHNRIVDSDEDKDVQKIDRKKKLVVSQADRSMFGEVAAAGRNKIHNEETVEGATSTLQTLAVRTCKTSMPWRAGRDKIWWNADLKRLERATRKARATFQRERNQERRAELREKFKRKRGIYKDAIKRAKMSYLEHGAGIGSLHSVSNKERERKVAA</sequence>
<keyword evidence="3" id="KW-1185">Reference proteome</keyword>
<dbReference type="AlphaFoldDB" id="A0A8J6HK27"/>
<organism evidence="2 3">
    <name type="scientific">Tenebrio molitor</name>
    <name type="common">Yellow mealworm beetle</name>
    <dbReference type="NCBI Taxonomy" id="7067"/>
    <lineage>
        <taxon>Eukaryota</taxon>
        <taxon>Metazoa</taxon>
        <taxon>Ecdysozoa</taxon>
        <taxon>Arthropoda</taxon>
        <taxon>Hexapoda</taxon>
        <taxon>Insecta</taxon>
        <taxon>Pterygota</taxon>
        <taxon>Neoptera</taxon>
        <taxon>Endopterygota</taxon>
        <taxon>Coleoptera</taxon>
        <taxon>Polyphaga</taxon>
        <taxon>Cucujiformia</taxon>
        <taxon>Tenebrionidae</taxon>
        <taxon>Tenebrio</taxon>
    </lineage>
</organism>
<dbReference type="Proteomes" id="UP000719412">
    <property type="component" value="Unassembled WGS sequence"/>
</dbReference>
<comment type="caution">
    <text evidence="2">The sequence shown here is derived from an EMBL/GenBank/DDBJ whole genome shotgun (WGS) entry which is preliminary data.</text>
</comment>
<evidence type="ECO:0000313" key="2">
    <source>
        <dbReference type="EMBL" id="KAH0816079.1"/>
    </source>
</evidence>
<accession>A0A8J6HK27</accession>
<evidence type="ECO:0000256" key="1">
    <source>
        <dbReference type="SAM" id="Coils"/>
    </source>
</evidence>
<proteinExistence type="predicted"/>